<name>A0A4D6N7R1_VIGUN</name>
<dbReference type="Proteomes" id="UP000501690">
    <property type="component" value="Linkage Group LG10"/>
</dbReference>
<dbReference type="EMBL" id="CP039354">
    <property type="protein sequence ID" value="QCE09796.1"/>
    <property type="molecule type" value="Genomic_DNA"/>
</dbReference>
<reference evidence="1 2" key="1">
    <citation type="submission" date="2019-04" db="EMBL/GenBank/DDBJ databases">
        <title>An improved genome assembly and genetic linkage map for asparagus bean, Vigna unguiculata ssp. sesquipedialis.</title>
        <authorList>
            <person name="Xia Q."/>
            <person name="Zhang R."/>
            <person name="Dong Y."/>
        </authorList>
    </citation>
    <scope>NUCLEOTIDE SEQUENCE [LARGE SCALE GENOMIC DNA]</scope>
    <source>
        <tissue evidence="1">Leaf</tissue>
    </source>
</reference>
<accession>A0A4D6N7R1</accession>
<proteinExistence type="predicted"/>
<evidence type="ECO:0000313" key="1">
    <source>
        <dbReference type="EMBL" id="QCE09796.1"/>
    </source>
</evidence>
<sequence>MTIARRDSPYRQADVLQGIPVSAAIAWRDLLVRQAPPAPEPTASLLSPSGCCYAARRCTSILRQY</sequence>
<evidence type="ECO:0000313" key="2">
    <source>
        <dbReference type="Proteomes" id="UP000501690"/>
    </source>
</evidence>
<keyword evidence="2" id="KW-1185">Reference proteome</keyword>
<organism evidence="1 2">
    <name type="scientific">Vigna unguiculata</name>
    <name type="common">Cowpea</name>
    <dbReference type="NCBI Taxonomy" id="3917"/>
    <lineage>
        <taxon>Eukaryota</taxon>
        <taxon>Viridiplantae</taxon>
        <taxon>Streptophyta</taxon>
        <taxon>Embryophyta</taxon>
        <taxon>Tracheophyta</taxon>
        <taxon>Spermatophyta</taxon>
        <taxon>Magnoliopsida</taxon>
        <taxon>eudicotyledons</taxon>
        <taxon>Gunneridae</taxon>
        <taxon>Pentapetalae</taxon>
        <taxon>rosids</taxon>
        <taxon>fabids</taxon>
        <taxon>Fabales</taxon>
        <taxon>Fabaceae</taxon>
        <taxon>Papilionoideae</taxon>
        <taxon>50 kb inversion clade</taxon>
        <taxon>NPAAA clade</taxon>
        <taxon>indigoferoid/millettioid clade</taxon>
        <taxon>Phaseoleae</taxon>
        <taxon>Vigna</taxon>
    </lineage>
</organism>
<gene>
    <name evidence="1" type="ORF">DEO72_LG10g1019</name>
</gene>
<protein>
    <submittedName>
        <fullName evidence="1">Uncharacterized protein</fullName>
    </submittedName>
</protein>
<dbReference type="AlphaFoldDB" id="A0A4D6N7R1"/>